<dbReference type="OrthoDB" id="5424209at2759"/>
<evidence type="ECO:0000313" key="1">
    <source>
        <dbReference type="EMBL" id="KAH7153493.1"/>
    </source>
</evidence>
<organism evidence="1 2">
    <name type="scientific">Dactylonectria macrodidyma</name>
    <dbReference type="NCBI Taxonomy" id="307937"/>
    <lineage>
        <taxon>Eukaryota</taxon>
        <taxon>Fungi</taxon>
        <taxon>Dikarya</taxon>
        <taxon>Ascomycota</taxon>
        <taxon>Pezizomycotina</taxon>
        <taxon>Sordariomycetes</taxon>
        <taxon>Hypocreomycetidae</taxon>
        <taxon>Hypocreales</taxon>
        <taxon>Nectriaceae</taxon>
        <taxon>Dactylonectria</taxon>
    </lineage>
</organism>
<comment type="caution">
    <text evidence="1">The sequence shown here is derived from an EMBL/GenBank/DDBJ whole genome shotgun (WGS) entry which is preliminary data.</text>
</comment>
<accession>A0A9P9JDY5</accession>
<keyword evidence="2" id="KW-1185">Reference proteome</keyword>
<proteinExistence type="predicted"/>
<protein>
    <submittedName>
        <fullName evidence="1">Uncharacterized protein</fullName>
    </submittedName>
</protein>
<evidence type="ECO:0000313" key="2">
    <source>
        <dbReference type="Proteomes" id="UP000738349"/>
    </source>
</evidence>
<name>A0A9P9JDY5_9HYPO</name>
<reference evidence="1" key="1">
    <citation type="journal article" date="2021" name="Nat. Commun.">
        <title>Genetic determinants of endophytism in the Arabidopsis root mycobiome.</title>
        <authorList>
            <person name="Mesny F."/>
            <person name="Miyauchi S."/>
            <person name="Thiergart T."/>
            <person name="Pickel B."/>
            <person name="Atanasova L."/>
            <person name="Karlsson M."/>
            <person name="Huettel B."/>
            <person name="Barry K.W."/>
            <person name="Haridas S."/>
            <person name="Chen C."/>
            <person name="Bauer D."/>
            <person name="Andreopoulos W."/>
            <person name="Pangilinan J."/>
            <person name="LaButti K."/>
            <person name="Riley R."/>
            <person name="Lipzen A."/>
            <person name="Clum A."/>
            <person name="Drula E."/>
            <person name="Henrissat B."/>
            <person name="Kohler A."/>
            <person name="Grigoriev I.V."/>
            <person name="Martin F.M."/>
            <person name="Hacquard S."/>
        </authorList>
    </citation>
    <scope>NUCLEOTIDE SEQUENCE</scope>
    <source>
        <strain evidence="1">MPI-CAGE-AT-0147</strain>
    </source>
</reference>
<dbReference type="Proteomes" id="UP000738349">
    <property type="component" value="Unassembled WGS sequence"/>
</dbReference>
<sequence length="464" mass="52269">MVPAVKKCVSHIMGHFTEPPAPPSIEEQQYYYYGLPSKSKLVARSSSDPWAFRDNWSTPTADTKEVEAKRKAKMPIEKALGVVGPHIIADLWNVSTGPLRIEILQALSGVKWTAIDILRIGYVKIPNSDEKPEQPITLLISVEPDSISWSQGYEVVMQCRQILQRHGINDVHWVSIAPFDQPDRQGTKCIYLRQKITGDVFALTCRHVLFDKSSPNEEYRYNNLDPRTVIQPCNESFNKAKSDVAGFVDKFTLREGWEEWTPSYFSSEDAKLHETRMQAKLRPYEQLLQHMENLDDPASRIIGHVIFSPKFGTCTTASGSRRLRDWALIELHPGKHRSHLEDLENRVIIGDCGTKPIVSAMRESMGPDTKSRLCYSEKSHTVRLQGKLSELEMMCPRTLTGEHGPATMVAKHGSKSGLTVGFTNNVQSVIRHPYDDDITSDELCIVGHRPREGRLTSFSGAGDS</sequence>
<dbReference type="EMBL" id="JAGMUV010000006">
    <property type="protein sequence ID" value="KAH7153493.1"/>
    <property type="molecule type" value="Genomic_DNA"/>
</dbReference>
<gene>
    <name evidence="1" type="ORF">EDB81DRAFT_758438</name>
</gene>
<dbReference type="AlphaFoldDB" id="A0A9P9JDY5"/>